<protein>
    <submittedName>
        <fullName evidence="1">Uncharacterized protein</fullName>
    </submittedName>
</protein>
<gene>
    <name evidence="1" type="ORF">METZ01_LOCUS385595</name>
</gene>
<name>A0A382UG87_9ZZZZ</name>
<feature type="non-terminal residue" evidence="1">
    <location>
        <position position="293"/>
    </location>
</feature>
<evidence type="ECO:0000313" key="1">
    <source>
        <dbReference type="EMBL" id="SVD32741.1"/>
    </source>
</evidence>
<organism evidence="1">
    <name type="scientific">marine metagenome</name>
    <dbReference type="NCBI Taxonomy" id="408172"/>
    <lineage>
        <taxon>unclassified sequences</taxon>
        <taxon>metagenomes</taxon>
        <taxon>ecological metagenomes</taxon>
    </lineage>
</organism>
<sequence length="293" mass="30565">GVDFDHGTAATPSWVVDPDTGSRTIYFQRSPIGSGSGACTVQLTSNAGTIGSFDATIEAPAICAVVAGVATPTIEYRCDTLTNTGSIGSSWNLTASGASAAASTSVTGVTGAISIAADTDHCITGSILRDPYLRISGQARTWIWIFAAKSTGVTEYYYSGYTGGVATYIPGLIYQASHPQMYYDGAGSAWNFDTTHDHSGGGSSETLDFVGAGLDDKVAVIAMSHAGDGTGTTRWKQDGQASGFSYNAWTGHTYNTTSTGTNDFFGRSVNDFNAYPIDHYYFGVIDAVLTDAN</sequence>
<dbReference type="AlphaFoldDB" id="A0A382UG87"/>
<dbReference type="EMBL" id="UINC01143684">
    <property type="protein sequence ID" value="SVD32741.1"/>
    <property type="molecule type" value="Genomic_DNA"/>
</dbReference>
<reference evidence="1" key="1">
    <citation type="submission" date="2018-05" db="EMBL/GenBank/DDBJ databases">
        <authorList>
            <person name="Lanie J.A."/>
            <person name="Ng W.-L."/>
            <person name="Kazmierczak K.M."/>
            <person name="Andrzejewski T.M."/>
            <person name="Davidsen T.M."/>
            <person name="Wayne K.J."/>
            <person name="Tettelin H."/>
            <person name="Glass J.I."/>
            <person name="Rusch D."/>
            <person name="Podicherti R."/>
            <person name="Tsui H.-C.T."/>
            <person name="Winkler M.E."/>
        </authorList>
    </citation>
    <scope>NUCLEOTIDE SEQUENCE</scope>
</reference>
<accession>A0A382UG87</accession>
<feature type="non-terminal residue" evidence="1">
    <location>
        <position position="1"/>
    </location>
</feature>
<proteinExistence type="predicted"/>